<proteinExistence type="predicted"/>
<evidence type="ECO:0000313" key="2">
    <source>
        <dbReference type="Proteomes" id="UP000308836"/>
    </source>
</evidence>
<organism evidence="1 2">
    <name type="scientific">Dubosiella muris</name>
    <dbReference type="NCBI Taxonomy" id="3038133"/>
    <lineage>
        <taxon>Bacteria</taxon>
        <taxon>Bacillati</taxon>
        <taxon>Bacillota</taxon>
        <taxon>Erysipelotrichia</taxon>
        <taxon>Erysipelotrichales</taxon>
        <taxon>Erysipelotrichaceae</taxon>
        <taxon>Dubosiella</taxon>
    </lineage>
</organism>
<evidence type="ECO:0000313" key="1">
    <source>
        <dbReference type="EMBL" id="TGY65245.1"/>
    </source>
</evidence>
<gene>
    <name evidence="1" type="ORF">E5336_09440</name>
</gene>
<dbReference type="EMBL" id="SRYG01000020">
    <property type="protein sequence ID" value="TGY65245.1"/>
    <property type="molecule type" value="Genomic_DNA"/>
</dbReference>
<sequence length="280" mass="32903">MPMNLNQIKQWLDQRLDKPYTLTPTNLGISNESYRLQTQNHTYIVRTPRSSHACLDLRFHEEARVLALVKDLDVPLVDFDTQNGIKITTYIPDTCTYAQARSQNKAWQVGRTLKALHQKPAVSFAFDPFQKLERYRSRIAHPLVHFEQADAVIARVQKLYRPDTLCHNDVVDGNLLFTSRRLYLIDYEYASMNDYRFDLASFLSENQIEDEKERLLFFEGYGLANDLQAQQEVRLFECFEDILWGYWANMLYDSTHDSVYQTIALEKQAHYHAWLHTLAL</sequence>
<name>A0AC61R5H7_9FIRM</name>
<comment type="caution">
    <text evidence="1">The sequence shown here is derived from an EMBL/GenBank/DDBJ whole genome shotgun (WGS) entry which is preliminary data.</text>
</comment>
<protein>
    <submittedName>
        <fullName evidence="1">Uncharacterized protein</fullName>
    </submittedName>
</protein>
<keyword evidence="2" id="KW-1185">Reference proteome</keyword>
<reference evidence="1" key="1">
    <citation type="submission" date="2019-04" db="EMBL/GenBank/DDBJ databases">
        <title>Microbes associate with the intestines of laboratory mice.</title>
        <authorList>
            <person name="Navarre W."/>
            <person name="Wong E."/>
            <person name="Huang K."/>
            <person name="Tropini C."/>
            <person name="Ng K."/>
            <person name="Yu B."/>
        </authorList>
    </citation>
    <scope>NUCLEOTIDE SEQUENCE</scope>
    <source>
        <strain evidence="1">NM09_H32</strain>
    </source>
</reference>
<dbReference type="Proteomes" id="UP000308836">
    <property type="component" value="Unassembled WGS sequence"/>
</dbReference>
<accession>A0AC61R5H7</accession>